<dbReference type="PRINTS" id="PR00954">
    <property type="entry name" value="FLGMOTORFLIG"/>
</dbReference>
<dbReference type="SUPFAM" id="SSF48029">
    <property type="entry name" value="FliG"/>
    <property type="match status" value="2"/>
</dbReference>
<keyword evidence="7" id="KW-0283">Flagellar rotation</keyword>
<dbReference type="PANTHER" id="PTHR30534">
    <property type="entry name" value="FLAGELLAR MOTOR SWITCH PROTEIN FLIG"/>
    <property type="match status" value="1"/>
</dbReference>
<dbReference type="PANTHER" id="PTHR30534:SF0">
    <property type="entry name" value="FLAGELLAR MOTOR SWITCH PROTEIN FLIG"/>
    <property type="match status" value="1"/>
</dbReference>
<dbReference type="Pfam" id="PF14841">
    <property type="entry name" value="FliG_M"/>
    <property type="match status" value="1"/>
</dbReference>
<evidence type="ECO:0000256" key="7">
    <source>
        <dbReference type="ARBA" id="ARBA00022779"/>
    </source>
</evidence>
<evidence type="ECO:0000256" key="4">
    <source>
        <dbReference type="ARBA" id="ARBA00021870"/>
    </source>
</evidence>
<comment type="caution">
    <text evidence="13">The sequence shown here is derived from an EMBL/GenBank/DDBJ whole genome shotgun (WGS) entry which is preliminary data.</text>
</comment>
<organism evidence="13 14">
    <name type="scientific">Winogradskya humida</name>
    <dbReference type="NCBI Taxonomy" id="113566"/>
    <lineage>
        <taxon>Bacteria</taxon>
        <taxon>Bacillati</taxon>
        <taxon>Actinomycetota</taxon>
        <taxon>Actinomycetes</taxon>
        <taxon>Micromonosporales</taxon>
        <taxon>Micromonosporaceae</taxon>
        <taxon>Winogradskya</taxon>
    </lineage>
</organism>
<dbReference type="RefSeq" id="WP_203838134.1">
    <property type="nucleotide sequence ID" value="NZ_BAAATV010000010.1"/>
</dbReference>
<dbReference type="PIRSF" id="PIRSF003161">
    <property type="entry name" value="FliG"/>
    <property type="match status" value="1"/>
</dbReference>
<dbReference type="InterPro" id="IPR000090">
    <property type="entry name" value="Flg_Motor_Flig"/>
</dbReference>
<keyword evidence="5" id="KW-1003">Cell membrane</keyword>
<sequence length="341" mass="37607">MTTPAALTTTSMTGLRKAAILLVRMGKEYSTRVLANMSEGEVEELSAEIARLGKLEPDVVGDVIDEFYALATTKHAGAGGMAYARELLEASLGVERAQLILDRLQASMTDMPFNFLSHADPRQLLSYVQYEHPQTIALVLAHIPSALASSILSGLAPEVQSDVAHRIAVMDRTSPDVIRQVEMALQRKLSSVLQPDELSTVGGLQPLVDIINRADRTTERLILEALEKRNPEIAEEIRRRMFMFEDITSLDDRSIQLVLRQVEPADLALALKGVGDDVRDKVTGNLSERGRENLVEEMDLMGPVKVKMVEEAQQKIVSVIRSLEDSGQIEIQRGEAEELIA</sequence>
<keyword evidence="9" id="KW-0975">Bacterial flagellum</keyword>
<evidence type="ECO:0000256" key="5">
    <source>
        <dbReference type="ARBA" id="ARBA00022475"/>
    </source>
</evidence>
<gene>
    <name evidence="13" type="ORF">Ahu01nite_040950</name>
</gene>
<evidence type="ECO:0000256" key="2">
    <source>
        <dbReference type="ARBA" id="ARBA00004413"/>
    </source>
</evidence>
<dbReference type="Gene3D" id="1.10.220.30">
    <property type="match status" value="3"/>
</dbReference>
<evidence type="ECO:0000256" key="3">
    <source>
        <dbReference type="ARBA" id="ARBA00010299"/>
    </source>
</evidence>
<evidence type="ECO:0000313" key="13">
    <source>
        <dbReference type="EMBL" id="GIE20993.1"/>
    </source>
</evidence>
<dbReference type="NCBIfam" id="TIGR00207">
    <property type="entry name" value="fliG"/>
    <property type="match status" value="1"/>
</dbReference>
<comment type="subcellular location">
    <subcellularLocation>
        <location evidence="1">Bacterial flagellum basal body</location>
    </subcellularLocation>
    <subcellularLocation>
        <location evidence="2">Cell membrane</location>
        <topology evidence="2">Peripheral membrane protein</topology>
        <orientation evidence="2">Cytoplasmic side</orientation>
    </subcellularLocation>
</comment>
<keyword evidence="6" id="KW-0145">Chemotaxis</keyword>
<protein>
    <recommendedName>
        <fullName evidence="4">Flagellar motor switch protein FliG</fullName>
    </recommendedName>
</protein>
<evidence type="ECO:0000259" key="11">
    <source>
        <dbReference type="Pfam" id="PF14841"/>
    </source>
</evidence>
<keyword evidence="8" id="KW-0472">Membrane</keyword>
<dbReference type="InterPro" id="IPR028263">
    <property type="entry name" value="FliG_N"/>
</dbReference>
<evidence type="ECO:0000259" key="10">
    <source>
        <dbReference type="Pfam" id="PF01706"/>
    </source>
</evidence>
<dbReference type="Pfam" id="PF01706">
    <property type="entry name" value="FliG_C"/>
    <property type="match status" value="1"/>
</dbReference>
<proteinExistence type="inferred from homology"/>
<keyword evidence="14" id="KW-1185">Reference proteome</keyword>
<feature type="domain" description="Flagellar motor switch protein FliG C-terminal" evidence="10">
    <location>
        <begin position="224"/>
        <end position="331"/>
    </location>
</feature>
<evidence type="ECO:0000256" key="6">
    <source>
        <dbReference type="ARBA" id="ARBA00022500"/>
    </source>
</evidence>
<evidence type="ECO:0000256" key="8">
    <source>
        <dbReference type="ARBA" id="ARBA00023136"/>
    </source>
</evidence>
<dbReference type="EMBL" id="BOMN01000050">
    <property type="protein sequence ID" value="GIE20993.1"/>
    <property type="molecule type" value="Genomic_DNA"/>
</dbReference>
<evidence type="ECO:0000256" key="1">
    <source>
        <dbReference type="ARBA" id="ARBA00004117"/>
    </source>
</evidence>
<comment type="similarity">
    <text evidence="3">Belongs to the FliG family.</text>
</comment>
<reference evidence="13 14" key="1">
    <citation type="submission" date="2021-01" db="EMBL/GenBank/DDBJ databases">
        <title>Whole genome shotgun sequence of Actinoplanes humidus NBRC 14915.</title>
        <authorList>
            <person name="Komaki H."/>
            <person name="Tamura T."/>
        </authorList>
    </citation>
    <scope>NUCLEOTIDE SEQUENCE [LARGE SCALE GENOMIC DNA]</scope>
    <source>
        <strain evidence="13 14">NBRC 14915</strain>
    </source>
</reference>
<evidence type="ECO:0000259" key="12">
    <source>
        <dbReference type="Pfam" id="PF14842"/>
    </source>
</evidence>
<dbReference type="InterPro" id="IPR032779">
    <property type="entry name" value="FliG_M"/>
</dbReference>
<dbReference type="Proteomes" id="UP000603200">
    <property type="component" value="Unassembled WGS sequence"/>
</dbReference>
<keyword evidence="13" id="KW-0969">Cilium</keyword>
<keyword evidence="13" id="KW-0282">Flagellum</keyword>
<dbReference type="Pfam" id="PF14842">
    <property type="entry name" value="FliG_N"/>
    <property type="match status" value="1"/>
</dbReference>
<dbReference type="InterPro" id="IPR011002">
    <property type="entry name" value="FliG_a-hlx"/>
</dbReference>
<evidence type="ECO:0000313" key="14">
    <source>
        <dbReference type="Proteomes" id="UP000603200"/>
    </source>
</evidence>
<keyword evidence="13" id="KW-0966">Cell projection</keyword>
<evidence type="ECO:0000256" key="9">
    <source>
        <dbReference type="ARBA" id="ARBA00023143"/>
    </source>
</evidence>
<name>A0ABQ3ZR73_9ACTN</name>
<dbReference type="InterPro" id="IPR023087">
    <property type="entry name" value="Flg_Motor_Flig_C"/>
</dbReference>
<accession>A0ABQ3ZR73</accession>
<feature type="domain" description="Flagellar motor switch protein FliG middle" evidence="11">
    <location>
        <begin position="121"/>
        <end position="194"/>
    </location>
</feature>
<feature type="domain" description="Flagellar motor switch protein FliG N-terminal" evidence="12">
    <location>
        <begin position="12"/>
        <end position="113"/>
    </location>
</feature>